<organism evidence="3 4">
    <name type="scientific">Fonsecaea multimorphosa CBS 102226</name>
    <dbReference type="NCBI Taxonomy" id="1442371"/>
    <lineage>
        <taxon>Eukaryota</taxon>
        <taxon>Fungi</taxon>
        <taxon>Dikarya</taxon>
        <taxon>Ascomycota</taxon>
        <taxon>Pezizomycotina</taxon>
        <taxon>Eurotiomycetes</taxon>
        <taxon>Chaetothyriomycetidae</taxon>
        <taxon>Chaetothyriales</taxon>
        <taxon>Herpotrichiellaceae</taxon>
        <taxon>Fonsecaea</taxon>
    </lineage>
</organism>
<dbReference type="PANTHER" id="PTHR31977:SF1">
    <property type="entry name" value="UPF0696 PROTEIN C11ORF68"/>
    <property type="match status" value="1"/>
</dbReference>
<dbReference type="GeneID" id="27706734"/>
<dbReference type="SUPFAM" id="SSF55418">
    <property type="entry name" value="eIF4e-like"/>
    <property type="match status" value="1"/>
</dbReference>
<dbReference type="OrthoDB" id="10067381at2759"/>
<dbReference type="EMBL" id="KN848063">
    <property type="protein sequence ID" value="KIY02523.1"/>
    <property type="molecule type" value="Genomic_DNA"/>
</dbReference>
<comment type="similarity">
    <text evidence="1">Belongs to the UPF0696 family.</text>
</comment>
<evidence type="ECO:0008006" key="5">
    <source>
        <dbReference type="Google" id="ProtNLM"/>
    </source>
</evidence>
<dbReference type="InterPro" id="IPR023398">
    <property type="entry name" value="TIF_eIF4e-like"/>
</dbReference>
<feature type="region of interest" description="Disordered" evidence="2">
    <location>
        <begin position="215"/>
        <end position="237"/>
    </location>
</feature>
<feature type="region of interest" description="Disordered" evidence="2">
    <location>
        <begin position="74"/>
        <end position="125"/>
    </location>
</feature>
<dbReference type="InterPro" id="IPR015034">
    <property type="entry name" value="Bles03"/>
</dbReference>
<dbReference type="AlphaFoldDB" id="A0A0D2K8X3"/>
<gene>
    <name evidence="3" type="ORF">Z520_00988</name>
</gene>
<feature type="compositionally biased region" description="Basic and acidic residues" evidence="2">
    <location>
        <begin position="74"/>
        <end position="87"/>
    </location>
</feature>
<sequence>MAPASLSSTASNTSDPVAGGHFVAIADADDVFSDESDFHGSLKTKSTYHKLAESYNPQKYWTIHEWSTQVAAARGRERARRHEEAAARHQRAKQLALRNQQEAGQPTRDDNDGPSVQLQQGEGEIRVALDGDGDRVMKIDTRANASAGPEEPDAKVDEDMVDDSRAPRQNFYEGMPSAKQLSESVSEFLTRLPPSTTTPVSARGGPWIWIANPYPPARGKQSRTTSSSPESGGGDVATFRQLGLRLLERYLSRKHELESQNPGKAPGAITRMLPPDRSELESDIRELAKAQGVTDGKWMLFLREEEVDAVWAVVARAVWEGKLGTAAKVATATARGDGEMMVDDDGGKDRGLRLICIYTQDFSDQVDVKRVVQGMKDLGLLNPNLDGPPSAAGTNAALKTIYYKCDAYTHLDLTSGNEYKLKASMYSSRDLFPEWYSASTYTTQRYR</sequence>
<evidence type="ECO:0000313" key="4">
    <source>
        <dbReference type="Proteomes" id="UP000053411"/>
    </source>
</evidence>
<accession>A0A0D2K8X3</accession>
<evidence type="ECO:0000256" key="1">
    <source>
        <dbReference type="ARBA" id="ARBA00010568"/>
    </source>
</evidence>
<dbReference type="VEuPathDB" id="FungiDB:Z520_00988"/>
<dbReference type="RefSeq" id="XP_016636645.1">
    <property type="nucleotide sequence ID" value="XM_016771506.1"/>
</dbReference>
<dbReference type="Pfam" id="PF08939">
    <property type="entry name" value="Bles03"/>
    <property type="match status" value="1"/>
</dbReference>
<evidence type="ECO:0000313" key="3">
    <source>
        <dbReference type="EMBL" id="KIY02523.1"/>
    </source>
</evidence>
<name>A0A0D2K8X3_9EURO</name>
<dbReference type="Gene3D" id="3.30.760.10">
    <property type="entry name" value="RNA Cap, Translation Initiation Factor Eif4e"/>
    <property type="match status" value="1"/>
</dbReference>
<dbReference type="Proteomes" id="UP000053411">
    <property type="component" value="Unassembled WGS sequence"/>
</dbReference>
<evidence type="ECO:0000256" key="2">
    <source>
        <dbReference type="SAM" id="MobiDB-lite"/>
    </source>
</evidence>
<proteinExistence type="inferred from homology"/>
<protein>
    <recommendedName>
        <fullName evidence="5">DUF1917 domain-containing protein</fullName>
    </recommendedName>
</protein>
<reference evidence="3 4" key="1">
    <citation type="submission" date="2015-01" db="EMBL/GenBank/DDBJ databases">
        <title>The Genome Sequence of Fonsecaea multimorphosa CBS 102226.</title>
        <authorList>
            <consortium name="The Broad Institute Genomics Platform"/>
            <person name="Cuomo C."/>
            <person name="de Hoog S."/>
            <person name="Gorbushina A."/>
            <person name="Stielow B."/>
            <person name="Teixiera M."/>
            <person name="Abouelleil A."/>
            <person name="Chapman S.B."/>
            <person name="Priest M."/>
            <person name="Young S.K."/>
            <person name="Wortman J."/>
            <person name="Nusbaum C."/>
            <person name="Birren B."/>
        </authorList>
    </citation>
    <scope>NUCLEOTIDE SEQUENCE [LARGE SCALE GENOMIC DNA]</scope>
    <source>
        <strain evidence="3 4">CBS 102226</strain>
    </source>
</reference>
<keyword evidence="4" id="KW-1185">Reference proteome</keyword>
<dbReference type="PANTHER" id="PTHR31977">
    <property type="entry name" value="UPF0696 PROTEIN C11ORF68"/>
    <property type="match status" value="1"/>
</dbReference>